<proteinExistence type="predicted"/>
<gene>
    <name evidence="2" type="ORF">P280DRAFT_469976</name>
</gene>
<reference evidence="2" key="1">
    <citation type="journal article" date="2020" name="Stud. Mycol.">
        <title>101 Dothideomycetes genomes: a test case for predicting lifestyles and emergence of pathogens.</title>
        <authorList>
            <person name="Haridas S."/>
            <person name="Albert R."/>
            <person name="Binder M."/>
            <person name="Bloem J."/>
            <person name="Labutti K."/>
            <person name="Salamov A."/>
            <person name="Andreopoulos B."/>
            <person name="Baker S."/>
            <person name="Barry K."/>
            <person name="Bills G."/>
            <person name="Bluhm B."/>
            <person name="Cannon C."/>
            <person name="Castanera R."/>
            <person name="Culley D."/>
            <person name="Daum C."/>
            <person name="Ezra D."/>
            <person name="Gonzalez J."/>
            <person name="Henrissat B."/>
            <person name="Kuo A."/>
            <person name="Liang C."/>
            <person name="Lipzen A."/>
            <person name="Lutzoni F."/>
            <person name="Magnuson J."/>
            <person name="Mondo S."/>
            <person name="Nolan M."/>
            <person name="Ohm R."/>
            <person name="Pangilinan J."/>
            <person name="Park H.-J."/>
            <person name="Ramirez L."/>
            <person name="Alfaro M."/>
            <person name="Sun H."/>
            <person name="Tritt A."/>
            <person name="Yoshinaga Y."/>
            <person name="Zwiers L.-H."/>
            <person name="Turgeon B."/>
            <person name="Goodwin S."/>
            <person name="Spatafora J."/>
            <person name="Crous P."/>
            <person name="Grigoriev I."/>
        </authorList>
    </citation>
    <scope>NUCLEOTIDE SEQUENCE</scope>
    <source>
        <strain evidence="2">CBS 473.64</strain>
    </source>
</reference>
<evidence type="ECO:0000313" key="3">
    <source>
        <dbReference type="Proteomes" id="UP000799753"/>
    </source>
</evidence>
<feature type="region of interest" description="Disordered" evidence="1">
    <location>
        <begin position="201"/>
        <end position="269"/>
    </location>
</feature>
<protein>
    <submittedName>
        <fullName evidence="2">Uncharacterized protein</fullName>
    </submittedName>
</protein>
<feature type="compositionally biased region" description="Basic and acidic residues" evidence="1">
    <location>
        <begin position="250"/>
        <end position="269"/>
    </location>
</feature>
<evidence type="ECO:0000313" key="2">
    <source>
        <dbReference type="EMBL" id="KAF2640283.1"/>
    </source>
</evidence>
<dbReference type="Proteomes" id="UP000799753">
    <property type="component" value="Unassembled WGS sequence"/>
</dbReference>
<accession>A0A6A6S0T9</accession>
<evidence type="ECO:0000256" key="1">
    <source>
        <dbReference type="SAM" id="MobiDB-lite"/>
    </source>
</evidence>
<dbReference type="AlphaFoldDB" id="A0A6A6S0T9"/>
<name>A0A6A6S0T9_9PLEO</name>
<organism evidence="2 3">
    <name type="scientific">Massarina eburnea CBS 473.64</name>
    <dbReference type="NCBI Taxonomy" id="1395130"/>
    <lineage>
        <taxon>Eukaryota</taxon>
        <taxon>Fungi</taxon>
        <taxon>Dikarya</taxon>
        <taxon>Ascomycota</taxon>
        <taxon>Pezizomycotina</taxon>
        <taxon>Dothideomycetes</taxon>
        <taxon>Pleosporomycetidae</taxon>
        <taxon>Pleosporales</taxon>
        <taxon>Massarineae</taxon>
        <taxon>Massarinaceae</taxon>
        <taxon>Massarina</taxon>
    </lineage>
</organism>
<sequence>MASVYDVVSTALAVHTKLRDMKKIAQSQVPRCEACKQIPTKMDGESPQDYIKRVHTMRAMTVGLVFANRFLNNVRARCMSTCIIKVFLCGCWAVRKVQGEKGKKDTLKGIPFEEMAARPYAWVDIRKEWMEWDRNISPEEEKNRQRKYEGEGNADVSVGGKTGLAKKLLEAKEVLDPKAAKKRVVAVAAQRGPKAVAKIGGEWKKRAHPGGDGQQRAGAVGRMDNDLEKRGFPSGNKGQGPRDMASVGSDLEKKGYPDANGRLEQRRRK</sequence>
<dbReference type="EMBL" id="MU006785">
    <property type="protein sequence ID" value="KAF2640283.1"/>
    <property type="molecule type" value="Genomic_DNA"/>
</dbReference>
<keyword evidence="3" id="KW-1185">Reference proteome</keyword>